<evidence type="ECO:0000256" key="1">
    <source>
        <dbReference type="SAM" id="Phobius"/>
    </source>
</evidence>
<protein>
    <submittedName>
        <fullName evidence="2">DUF1772 domain-containing protein</fullName>
    </submittedName>
</protein>
<evidence type="ECO:0000313" key="3">
    <source>
        <dbReference type="Proteomes" id="UP001316184"/>
    </source>
</evidence>
<proteinExistence type="predicted"/>
<feature type="transmembrane region" description="Helical" evidence="1">
    <location>
        <begin position="81"/>
        <end position="100"/>
    </location>
</feature>
<name>A0ABY5M5R8_9ACTN</name>
<evidence type="ECO:0000313" key="2">
    <source>
        <dbReference type="EMBL" id="UUP12117.1"/>
    </source>
</evidence>
<gene>
    <name evidence="2" type="ORF">NQV15_09615</name>
</gene>
<keyword evidence="1" id="KW-1133">Transmembrane helix</keyword>
<organism evidence="2 3">
    <name type="scientific">Aeromicrobium wangtongii</name>
    <dbReference type="NCBI Taxonomy" id="2969247"/>
    <lineage>
        <taxon>Bacteria</taxon>
        <taxon>Bacillati</taxon>
        <taxon>Actinomycetota</taxon>
        <taxon>Actinomycetes</taxon>
        <taxon>Propionibacteriales</taxon>
        <taxon>Nocardioidaceae</taxon>
        <taxon>Aeromicrobium</taxon>
    </lineage>
</organism>
<accession>A0ABY5M5R8</accession>
<feature type="transmembrane region" description="Helical" evidence="1">
    <location>
        <begin position="50"/>
        <end position="74"/>
    </location>
</feature>
<reference evidence="2 3" key="1">
    <citation type="submission" date="2022-08" db="EMBL/GenBank/DDBJ databases">
        <title>novel species in genus Aeromicrobium.</title>
        <authorList>
            <person name="Ye L."/>
        </authorList>
    </citation>
    <scope>NUCLEOTIDE SEQUENCE [LARGE SCALE GENOMIC DNA]</scope>
    <source>
        <strain evidence="3">zg-Y1379</strain>
    </source>
</reference>
<keyword evidence="1" id="KW-0812">Transmembrane</keyword>
<dbReference type="EMBL" id="CP102173">
    <property type="protein sequence ID" value="UUP12117.1"/>
    <property type="molecule type" value="Genomic_DNA"/>
</dbReference>
<dbReference type="Pfam" id="PF08592">
    <property type="entry name" value="Anthrone_oxy"/>
    <property type="match status" value="1"/>
</dbReference>
<dbReference type="InterPro" id="IPR013901">
    <property type="entry name" value="Anthrone_oxy"/>
</dbReference>
<keyword evidence="3" id="KW-1185">Reference proteome</keyword>
<dbReference type="Proteomes" id="UP001316184">
    <property type="component" value="Chromosome"/>
</dbReference>
<keyword evidence="1" id="KW-0472">Membrane</keyword>
<dbReference type="RefSeq" id="WP_232399604.1">
    <property type="nucleotide sequence ID" value="NZ_CP102173.1"/>
</dbReference>
<sequence length="151" mass="15702">MTRASLVVATALVGLSAGLFAAFSYAVMPGLRRTDDATFVQSMRAINAAILNPVFLLVFAGAGVAALAAAILGWHTDARPWLVAGVILYAVGAFVVTGAVNVPLNDALETGTGAAAQLRDAFEDRWVVFNHLRSVLTTAAFVCLLVGLSQL</sequence>
<feature type="transmembrane region" description="Helical" evidence="1">
    <location>
        <begin position="128"/>
        <end position="148"/>
    </location>
</feature>